<dbReference type="Gene3D" id="3.30.40.10">
    <property type="entry name" value="Zinc/RING finger domain, C3HC4 (zinc finger)"/>
    <property type="match status" value="1"/>
</dbReference>
<reference evidence="4" key="1">
    <citation type="journal article" date="2023" name="Mol. Phylogenet. Evol.">
        <title>Genome-scale phylogeny and comparative genomics of the fungal order Sordariales.</title>
        <authorList>
            <person name="Hensen N."/>
            <person name="Bonometti L."/>
            <person name="Westerberg I."/>
            <person name="Brannstrom I.O."/>
            <person name="Guillou S."/>
            <person name="Cros-Aarteil S."/>
            <person name="Calhoun S."/>
            <person name="Haridas S."/>
            <person name="Kuo A."/>
            <person name="Mondo S."/>
            <person name="Pangilinan J."/>
            <person name="Riley R."/>
            <person name="LaButti K."/>
            <person name="Andreopoulos B."/>
            <person name="Lipzen A."/>
            <person name="Chen C."/>
            <person name="Yan M."/>
            <person name="Daum C."/>
            <person name="Ng V."/>
            <person name="Clum A."/>
            <person name="Steindorff A."/>
            <person name="Ohm R.A."/>
            <person name="Martin F."/>
            <person name="Silar P."/>
            <person name="Natvig D.O."/>
            <person name="Lalanne C."/>
            <person name="Gautier V."/>
            <person name="Ament-Velasquez S.L."/>
            <person name="Kruys A."/>
            <person name="Hutchinson M.I."/>
            <person name="Powell A.J."/>
            <person name="Barry K."/>
            <person name="Miller A.N."/>
            <person name="Grigoriev I.V."/>
            <person name="Debuchy R."/>
            <person name="Gladieux P."/>
            <person name="Hiltunen Thoren M."/>
            <person name="Johannesson H."/>
        </authorList>
    </citation>
    <scope>NUCLEOTIDE SEQUENCE</scope>
    <source>
        <strain evidence="4">PSN293</strain>
    </source>
</reference>
<dbReference type="Proteomes" id="UP001301769">
    <property type="component" value="Unassembled WGS sequence"/>
</dbReference>
<dbReference type="GO" id="GO:0008270">
    <property type="term" value="F:zinc ion binding"/>
    <property type="evidence" value="ECO:0007669"/>
    <property type="project" value="UniProtKB-KW"/>
</dbReference>
<feature type="compositionally biased region" description="Basic and acidic residues" evidence="2">
    <location>
        <begin position="1"/>
        <end position="19"/>
    </location>
</feature>
<reference evidence="4" key="2">
    <citation type="submission" date="2023-05" db="EMBL/GenBank/DDBJ databases">
        <authorList>
            <consortium name="Lawrence Berkeley National Laboratory"/>
            <person name="Steindorff A."/>
            <person name="Hensen N."/>
            <person name="Bonometti L."/>
            <person name="Westerberg I."/>
            <person name="Brannstrom I.O."/>
            <person name="Guillou S."/>
            <person name="Cros-Aarteil S."/>
            <person name="Calhoun S."/>
            <person name="Haridas S."/>
            <person name="Kuo A."/>
            <person name="Mondo S."/>
            <person name="Pangilinan J."/>
            <person name="Riley R."/>
            <person name="Labutti K."/>
            <person name="Andreopoulos B."/>
            <person name="Lipzen A."/>
            <person name="Chen C."/>
            <person name="Yanf M."/>
            <person name="Daum C."/>
            <person name="Ng V."/>
            <person name="Clum A."/>
            <person name="Ohm R."/>
            <person name="Martin F."/>
            <person name="Silar P."/>
            <person name="Natvig D."/>
            <person name="Lalanne C."/>
            <person name="Gautier V."/>
            <person name="Ament-Velasquez S.L."/>
            <person name="Kruys A."/>
            <person name="Hutchinson M.I."/>
            <person name="Powell A.J."/>
            <person name="Barry K."/>
            <person name="Miller A.N."/>
            <person name="Grigoriev I.V."/>
            <person name="Debuchy R."/>
            <person name="Gladieux P."/>
            <person name="Thoren M.H."/>
            <person name="Johannesson H."/>
        </authorList>
    </citation>
    <scope>NUCLEOTIDE SEQUENCE</scope>
    <source>
        <strain evidence="4">PSN293</strain>
    </source>
</reference>
<gene>
    <name evidence="4" type="ORF">QBC37DRAFT_465218</name>
</gene>
<sequence length="387" mass="43750">MQRNEENQVPELDLRDVRPTRRRTISEPPRASRASTTESVSNKPDGETKSGCFCSPTAERETTSECFWPTILGHIRAPQAGIKAVVCAICHDSELVIPGLQPSTSDNLEDAVLLACGHVLGKDCVKTWKDNCMAGRKHTWSCPICRADLSPRRCKKHRDIVDLTRLDETSEVFRNHESRMEANEEVSRQCRDCQRYHLGLRPTPRSEVEIETLRNIRNIRVTYQGLLSGLLSTPPQNRELGAERYDLLTQYFMDHEQHLPGVRPPWIYWGSLFPRDLTVRGPPTPLSEDEIEAIRENYTLLLYRLAAVPLRSRSLRASRYVRARRYFEDHKQQLSGLDPPSLILGLARAEILASVRDYEALEAGLAMSGSGANSGPGTEGDDERSTY</sequence>
<keyword evidence="1" id="KW-0863">Zinc-finger</keyword>
<evidence type="ECO:0000259" key="3">
    <source>
        <dbReference type="PROSITE" id="PS50089"/>
    </source>
</evidence>
<dbReference type="EMBL" id="MU858122">
    <property type="protein sequence ID" value="KAK4212731.1"/>
    <property type="molecule type" value="Genomic_DNA"/>
</dbReference>
<feature type="domain" description="RING-type" evidence="3">
    <location>
        <begin position="87"/>
        <end position="146"/>
    </location>
</feature>
<keyword evidence="5" id="KW-1185">Reference proteome</keyword>
<protein>
    <recommendedName>
        <fullName evidence="3">RING-type domain-containing protein</fullName>
    </recommendedName>
</protein>
<dbReference type="SUPFAM" id="SSF57850">
    <property type="entry name" value="RING/U-box"/>
    <property type="match status" value="1"/>
</dbReference>
<proteinExistence type="predicted"/>
<feature type="region of interest" description="Disordered" evidence="2">
    <location>
        <begin position="1"/>
        <end position="49"/>
    </location>
</feature>
<feature type="compositionally biased region" description="Polar residues" evidence="2">
    <location>
        <begin position="33"/>
        <end position="42"/>
    </location>
</feature>
<dbReference type="InterPro" id="IPR013083">
    <property type="entry name" value="Znf_RING/FYVE/PHD"/>
</dbReference>
<keyword evidence="1" id="KW-0479">Metal-binding</keyword>
<feature type="region of interest" description="Disordered" evidence="2">
    <location>
        <begin position="367"/>
        <end position="387"/>
    </location>
</feature>
<accession>A0AAN6Y7E8</accession>
<dbReference type="AlphaFoldDB" id="A0AAN6Y7E8"/>
<evidence type="ECO:0000313" key="5">
    <source>
        <dbReference type="Proteomes" id="UP001301769"/>
    </source>
</evidence>
<evidence type="ECO:0000256" key="1">
    <source>
        <dbReference type="PROSITE-ProRule" id="PRU00175"/>
    </source>
</evidence>
<evidence type="ECO:0000256" key="2">
    <source>
        <dbReference type="SAM" id="MobiDB-lite"/>
    </source>
</evidence>
<organism evidence="4 5">
    <name type="scientific">Rhypophila decipiens</name>
    <dbReference type="NCBI Taxonomy" id="261697"/>
    <lineage>
        <taxon>Eukaryota</taxon>
        <taxon>Fungi</taxon>
        <taxon>Dikarya</taxon>
        <taxon>Ascomycota</taxon>
        <taxon>Pezizomycotina</taxon>
        <taxon>Sordariomycetes</taxon>
        <taxon>Sordariomycetidae</taxon>
        <taxon>Sordariales</taxon>
        <taxon>Naviculisporaceae</taxon>
        <taxon>Rhypophila</taxon>
    </lineage>
</organism>
<comment type="caution">
    <text evidence="4">The sequence shown here is derived from an EMBL/GenBank/DDBJ whole genome shotgun (WGS) entry which is preliminary data.</text>
</comment>
<keyword evidence="1" id="KW-0862">Zinc</keyword>
<name>A0AAN6Y7E8_9PEZI</name>
<dbReference type="InterPro" id="IPR001841">
    <property type="entry name" value="Znf_RING"/>
</dbReference>
<dbReference type="PROSITE" id="PS50089">
    <property type="entry name" value="ZF_RING_2"/>
    <property type="match status" value="1"/>
</dbReference>
<dbReference type="SMART" id="SM00184">
    <property type="entry name" value="RING"/>
    <property type="match status" value="1"/>
</dbReference>
<evidence type="ECO:0000313" key="4">
    <source>
        <dbReference type="EMBL" id="KAK4212731.1"/>
    </source>
</evidence>